<reference evidence="3" key="1">
    <citation type="journal article" date="2019" name="Int. J. Syst. Evol. Microbiol.">
        <title>The Global Catalogue of Microorganisms (GCM) 10K type strain sequencing project: providing services to taxonomists for standard genome sequencing and annotation.</title>
        <authorList>
            <consortium name="The Broad Institute Genomics Platform"/>
            <consortium name="The Broad Institute Genome Sequencing Center for Infectious Disease"/>
            <person name="Wu L."/>
            <person name="Ma J."/>
        </authorList>
    </citation>
    <scope>NUCLEOTIDE SEQUENCE [LARGE SCALE GENOMIC DNA]</scope>
    <source>
        <strain evidence="3">JCM 13244</strain>
    </source>
</reference>
<proteinExistence type="predicted"/>
<evidence type="ECO:0000313" key="3">
    <source>
        <dbReference type="Proteomes" id="UP001499947"/>
    </source>
</evidence>
<keyword evidence="1" id="KW-0472">Membrane</keyword>
<dbReference type="PANTHER" id="PTHR35342">
    <property type="entry name" value="TRICARBOXYLIC TRANSPORT PROTEIN"/>
    <property type="match status" value="1"/>
</dbReference>
<comment type="caution">
    <text evidence="2">The sequence shown here is derived from an EMBL/GenBank/DDBJ whole genome shotgun (WGS) entry which is preliminary data.</text>
</comment>
<name>A0ABP4UX19_9ACTN</name>
<gene>
    <name evidence="2" type="ORF">GCM10009680_63590</name>
</gene>
<evidence type="ECO:0000313" key="2">
    <source>
        <dbReference type="EMBL" id="GAA1713709.1"/>
    </source>
</evidence>
<sequence>MRRTGYPVAPLILGAVLGPMAETQFRRAPASSEGDWTIFFSRPLSAAILCLSLIAPVGPMAVRAFRRTRGREPKRAG</sequence>
<accession>A0ABP4UX19</accession>
<organism evidence="2 3">
    <name type="scientific">Streptomyces yatensis</name>
    <dbReference type="NCBI Taxonomy" id="155177"/>
    <lineage>
        <taxon>Bacteria</taxon>
        <taxon>Bacillati</taxon>
        <taxon>Actinomycetota</taxon>
        <taxon>Actinomycetes</taxon>
        <taxon>Kitasatosporales</taxon>
        <taxon>Streptomycetaceae</taxon>
        <taxon>Streptomyces</taxon>
        <taxon>Streptomyces violaceusniger group</taxon>
    </lineage>
</organism>
<keyword evidence="1" id="KW-0812">Transmembrane</keyword>
<keyword evidence="1" id="KW-1133">Transmembrane helix</keyword>
<dbReference type="PANTHER" id="PTHR35342:SF5">
    <property type="entry name" value="TRICARBOXYLIC TRANSPORT PROTEIN"/>
    <property type="match status" value="1"/>
</dbReference>
<dbReference type="EMBL" id="BAAALR010000073">
    <property type="protein sequence ID" value="GAA1713709.1"/>
    <property type="molecule type" value="Genomic_DNA"/>
</dbReference>
<dbReference type="RefSeq" id="WP_344319350.1">
    <property type="nucleotide sequence ID" value="NZ_BAAALR010000073.1"/>
</dbReference>
<keyword evidence="3" id="KW-1185">Reference proteome</keyword>
<evidence type="ECO:0000256" key="1">
    <source>
        <dbReference type="SAM" id="Phobius"/>
    </source>
</evidence>
<protein>
    <submittedName>
        <fullName evidence="2">Uncharacterized protein</fullName>
    </submittedName>
</protein>
<dbReference type="Proteomes" id="UP001499947">
    <property type="component" value="Unassembled WGS sequence"/>
</dbReference>
<feature type="transmembrane region" description="Helical" evidence="1">
    <location>
        <begin position="44"/>
        <end position="65"/>
    </location>
</feature>